<gene>
    <name evidence="5 6 7" type="primary">LOC111123986</name>
</gene>
<dbReference type="SUPFAM" id="SSF54695">
    <property type="entry name" value="POZ domain"/>
    <property type="match status" value="1"/>
</dbReference>
<evidence type="ECO:0000313" key="6">
    <source>
        <dbReference type="RefSeq" id="XP_022322501.1"/>
    </source>
</evidence>
<name>A0A8B8D6M7_CRAVI</name>
<keyword evidence="4" id="KW-1185">Reference proteome</keyword>
<dbReference type="Pfam" id="PF01344">
    <property type="entry name" value="Kelch_1"/>
    <property type="match status" value="2"/>
</dbReference>
<dbReference type="Gene3D" id="3.30.710.10">
    <property type="entry name" value="Potassium Channel Kv1.1, Chain A"/>
    <property type="match status" value="1"/>
</dbReference>
<dbReference type="KEGG" id="cvn:111123986"/>
<keyword evidence="2" id="KW-0677">Repeat</keyword>
<dbReference type="Pfam" id="PF00651">
    <property type="entry name" value="BTB"/>
    <property type="match status" value="1"/>
</dbReference>
<accession>A0A8B8D6M7</accession>
<evidence type="ECO:0000256" key="1">
    <source>
        <dbReference type="ARBA" id="ARBA00022441"/>
    </source>
</evidence>
<dbReference type="Pfam" id="PF07707">
    <property type="entry name" value="BACK"/>
    <property type="match status" value="1"/>
</dbReference>
<dbReference type="OrthoDB" id="6102916at2759"/>
<dbReference type="Gene3D" id="1.25.40.420">
    <property type="match status" value="1"/>
</dbReference>
<evidence type="ECO:0000256" key="2">
    <source>
        <dbReference type="ARBA" id="ARBA00022737"/>
    </source>
</evidence>
<dbReference type="InterPro" id="IPR015915">
    <property type="entry name" value="Kelch-typ_b-propeller"/>
</dbReference>
<evidence type="ECO:0000313" key="4">
    <source>
        <dbReference type="Proteomes" id="UP000694844"/>
    </source>
</evidence>
<dbReference type="SMART" id="SM00875">
    <property type="entry name" value="BACK"/>
    <property type="match status" value="1"/>
</dbReference>
<sequence>MAESRDPGWPGRSQFNMGQSFLDRMSDSARKRYMESMMAGIMELGMDGQNSDIEIIVEGQSFPCHKILLAAGSPYFRSMFSSGMMETTSNRLELPDIEKNTFEAFKTYIYTGQENINKENVVELLRAAALFQVQALQESCEEFLSKEIDTENCLEIFKLARQFGCKILLEKCHPYVLEGFNGMWKTTEFDELDFDDVMSIVKDDDLDPVDEEQICEAVIRWVKADVKRREKHISSLFRYVRLINITPEYLISELYTEDLLIDDVNCCNFLDEARDYHMLPARQNEFCSNRFYLRNSDDLEEVTMVITEYDMEKSGTFYQDAKCLWAYSFNQNKWFTLKPIPQDKNPGLDFQVVTFRRDLYLAGGTENSKNLLHYDSERNEWNLCEVQMKRGRICHVMAAVRESIYIIGGKNPKAKEGKNVLGSVEEYSILGRKWRIMGELVTAVHSAASMVIGDKIYIIGGVDQNGQYVRDIQVFEIRTRECQVVGQLDLEQPVIVSSFGRLNFIIDAKGDISKFDIAKQDFSPLTKLSPSYLPILGFTHYRGRILLLSASPKKKDVFSQMIQIDLRKSLPRAEIVSPQNNTKPKPIHACTRNIINKQFLSHTVIYGR</sequence>
<dbReference type="SMART" id="SM00225">
    <property type="entry name" value="BTB"/>
    <property type="match status" value="1"/>
</dbReference>
<dbReference type="Proteomes" id="UP000694844">
    <property type="component" value="Chromosome 3"/>
</dbReference>
<dbReference type="InterPro" id="IPR011705">
    <property type="entry name" value="BACK"/>
</dbReference>
<dbReference type="Gene3D" id="2.120.10.80">
    <property type="entry name" value="Kelch-type beta propeller"/>
    <property type="match status" value="1"/>
</dbReference>
<keyword evidence="1" id="KW-0880">Kelch repeat</keyword>
<dbReference type="FunFam" id="1.25.40.420:FF:000001">
    <property type="entry name" value="Kelch-like family member 12"/>
    <property type="match status" value="1"/>
</dbReference>
<protein>
    <submittedName>
        <fullName evidence="5 6">Kelch-like protein 24</fullName>
    </submittedName>
</protein>
<dbReference type="GeneID" id="111123986"/>
<dbReference type="InterPro" id="IPR011333">
    <property type="entry name" value="SKP1/BTB/POZ_sf"/>
</dbReference>
<dbReference type="RefSeq" id="XP_022322500.1">
    <property type="nucleotide sequence ID" value="XM_022466792.1"/>
</dbReference>
<dbReference type="InterPro" id="IPR000210">
    <property type="entry name" value="BTB/POZ_dom"/>
</dbReference>
<evidence type="ECO:0000313" key="7">
    <source>
        <dbReference type="RefSeq" id="XP_022322502.1"/>
    </source>
</evidence>
<proteinExistence type="predicted"/>
<dbReference type="PROSITE" id="PS50097">
    <property type="entry name" value="BTB"/>
    <property type="match status" value="1"/>
</dbReference>
<feature type="domain" description="BTB" evidence="3">
    <location>
        <begin position="51"/>
        <end position="118"/>
    </location>
</feature>
<evidence type="ECO:0000313" key="5">
    <source>
        <dbReference type="RefSeq" id="XP_022322500.1"/>
    </source>
</evidence>
<dbReference type="RefSeq" id="XP_022322501.1">
    <property type="nucleotide sequence ID" value="XM_022466793.1"/>
</dbReference>
<organism evidence="4 6">
    <name type="scientific">Crassostrea virginica</name>
    <name type="common">Eastern oyster</name>
    <dbReference type="NCBI Taxonomy" id="6565"/>
    <lineage>
        <taxon>Eukaryota</taxon>
        <taxon>Metazoa</taxon>
        <taxon>Spiralia</taxon>
        <taxon>Lophotrochozoa</taxon>
        <taxon>Mollusca</taxon>
        <taxon>Bivalvia</taxon>
        <taxon>Autobranchia</taxon>
        <taxon>Pteriomorphia</taxon>
        <taxon>Ostreida</taxon>
        <taxon>Ostreoidea</taxon>
        <taxon>Ostreidae</taxon>
        <taxon>Crassostrea</taxon>
    </lineage>
</organism>
<dbReference type="PANTHER" id="PTHR45632:SF3">
    <property type="entry name" value="KELCH-LIKE PROTEIN 32"/>
    <property type="match status" value="1"/>
</dbReference>
<dbReference type="PANTHER" id="PTHR45632">
    <property type="entry name" value="LD33804P"/>
    <property type="match status" value="1"/>
</dbReference>
<dbReference type="SMART" id="SM00612">
    <property type="entry name" value="Kelch"/>
    <property type="match status" value="3"/>
</dbReference>
<dbReference type="RefSeq" id="XP_022322502.1">
    <property type="nucleotide sequence ID" value="XM_022466794.1"/>
</dbReference>
<dbReference type="SUPFAM" id="SSF117281">
    <property type="entry name" value="Kelch motif"/>
    <property type="match status" value="1"/>
</dbReference>
<dbReference type="InterPro" id="IPR006652">
    <property type="entry name" value="Kelch_1"/>
</dbReference>
<evidence type="ECO:0000259" key="3">
    <source>
        <dbReference type="PROSITE" id="PS50097"/>
    </source>
</evidence>
<dbReference type="AlphaFoldDB" id="A0A8B8D6M7"/>
<reference evidence="5 6" key="1">
    <citation type="submission" date="2025-04" db="UniProtKB">
        <authorList>
            <consortium name="RefSeq"/>
        </authorList>
    </citation>
    <scope>IDENTIFICATION</scope>
    <source>
        <tissue evidence="5 6">Whole sample</tissue>
    </source>
</reference>